<keyword evidence="5" id="KW-1185">Reference proteome</keyword>
<dbReference type="AlphaFoldDB" id="A0A919DWG9"/>
<dbReference type="PANTHER" id="PTHR30204:SF97">
    <property type="entry name" value="MERR FAMILY REGULATORY PROTEIN"/>
    <property type="match status" value="1"/>
</dbReference>
<accession>A0A919DWG9</accession>
<evidence type="ECO:0000256" key="2">
    <source>
        <dbReference type="SAM" id="MobiDB-lite"/>
    </source>
</evidence>
<comment type="caution">
    <text evidence="4">The sequence shown here is derived from an EMBL/GenBank/DDBJ whole genome shotgun (WGS) entry which is preliminary data.</text>
</comment>
<dbReference type="RefSeq" id="WP_189903339.1">
    <property type="nucleotide sequence ID" value="NZ_BNBC01000023.1"/>
</dbReference>
<keyword evidence="1" id="KW-0238">DNA-binding</keyword>
<dbReference type="SUPFAM" id="SSF46955">
    <property type="entry name" value="Putative DNA-binding domain"/>
    <property type="match status" value="1"/>
</dbReference>
<name>A0A919DWG9_9ACTN</name>
<dbReference type="CDD" id="cd01282">
    <property type="entry name" value="HTH_MerR-like_sg3"/>
    <property type="match status" value="1"/>
</dbReference>
<feature type="domain" description="HTH merR-type" evidence="3">
    <location>
        <begin position="1"/>
        <end position="68"/>
    </location>
</feature>
<evidence type="ECO:0000313" key="5">
    <source>
        <dbReference type="Proteomes" id="UP000641386"/>
    </source>
</evidence>
<dbReference type="InterPro" id="IPR009061">
    <property type="entry name" value="DNA-bd_dom_put_sf"/>
</dbReference>
<dbReference type="GO" id="GO:0003677">
    <property type="term" value="F:DNA binding"/>
    <property type="evidence" value="ECO:0007669"/>
    <property type="project" value="UniProtKB-KW"/>
</dbReference>
<dbReference type="Gene3D" id="1.10.1660.10">
    <property type="match status" value="1"/>
</dbReference>
<evidence type="ECO:0000256" key="1">
    <source>
        <dbReference type="ARBA" id="ARBA00023125"/>
    </source>
</evidence>
<evidence type="ECO:0000313" key="4">
    <source>
        <dbReference type="EMBL" id="GHE85719.1"/>
    </source>
</evidence>
<reference evidence="4" key="1">
    <citation type="journal article" date="2014" name="Int. J. Syst. Evol. Microbiol.">
        <title>Complete genome sequence of Corynebacterium casei LMG S-19264T (=DSM 44701T), isolated from a smear-ripened cheese.</title>
        <authorList>
            <consortium name="US DOE Joint Genome Institute (JGI-PGF)"/>
            <person name="Walter F."/>
            <person name="Albersmeier A."/>
            <person name="Kalinowski J."/>
            <person name="Ruckert C."/>
        </authorList>
    </citation>
    <scope>NUCLEOTIDE SEQUENCE</scope>
    <source>
        <strain evidence="4">JCM 3302</strain>
    </source>
</reference>
<dbReference type="InterPro" id="IPR047057">
    <property type="entry name" value="MerR_fam"/>
</dbReference>
<proteinExistence type="predicted"/>
<protein>
    <submittedName>
        <fullName evidence="4">Transcriptional regulator</fullName>
    </submittedName>
</protein>
<dbReference type="PROSITE" id="PS50937">
    <property type="entry name" value="HTH_MERR_2"/>
    <property type="match status" value="1"/>
</dbReference>
<dbReference type="PROSITE" id="PS00552">
    <property type="entry name" value="HTH_MERR_1"/>
    <property type="match status" value="1"/>
</dbReference>
<sequence>MRIGELSRRTGVSRRSLRYYEEQGLLGPARLPNGYREYDEHSVTVVRRIQILLSAGLGTSAVAEILPCAVDDTVVLSGRCPELIDGLANERRRIDTAIDDLIAARDILDSLVGRPLNAPNPAGRHGDSYPAEPVGAM</sequence>
<dbReference type="SMART" id="SM00422">
    <property type="entry name" value="HTH_MERR"/>
    <property type="match status" value="1"/>
</dbReference>
<evidence type="ECO:0000259" key="3">
    <source>
        <dbReference type="PROSITE" id="PS50937"/>
    </source>
</evidence>
<dbReference type="Pfam" id="PF13411">
    <property type="entry name" value="MerR_1"/>
    <property type="match status" value="1"/>
</dbReference>
<dbReference type="InterPro" id="IPR000551">
    <property type="entry name" value="MerR-type_HTH_dom"/>
</dbReference>
<feature type="region of interest" description="Disordered" evidence="2">
    <location>
        <begin position="118"/>
        <end position="137"/>
    </location>
</feature>
<dbReference type="PANTHER" id="PTHR30204">
    <property type="entry name" value="REDOX-CYCLING DRUG-SENSING TRANSCRIPTIONAL ACTIVATOR SOXR"/>
    <property type="match status" value="1"/>
</dbReference>
<gene>
    <name evidence="4" type="ORF">GCM10014715_47490</name>
</gene>
<dbReference type="PRINTS" id="PR00040">
    <property type="entry name" value="HTHMERR"/>
</dbReference>
<dbReference type="Proteomes" id="UP000641386">
    <property type="component" value="Unassembled WGS sequence"/>
</dbReference>
<reference evidence="4" key="2">
    <citation type="submission" date="2020-09" db="EMBL/GenBank/DDBJ databases">
        <authorList>
            <person name="Sun Q."/>
            <person name="Ohkuma M."/>
        </authorList>
    </citation>
    <scope>NUCLEOTIDE SEQUENCE</scope>
    <source>
        <strain evidence="4">JCM 3302</strain>
    </source>
</reference>
<organism evidence="4 5">
    <name type="scientific">Streptomyces spiralis</name>
    <dbReference type="NCBI Taxonomy" id="66376"/>
    <lineage>
        <taxon>Bacteria</taxon>
        <taxon>Bacillati</taxon>
        <taxon>Actinomycetota</taxon>
        <taxon>Actinomycetes</taxon>
        <taxon>Kitasatosporales</taxon>
        <taxon>Streptomycetaceae</taxon>
        <taxon>Streptomyces</taxon>
    </lineage>
</organism>
<dbReference type="EMBL" id="BNBC01000023">
    <property type="protein sequence ID" value="GHE85719.1"/>
    <property type="molecule type" value="Genomic_DNA"/>
</dbReference>
<dbReference type="GO" id="GO:0003700">
    <property type="term" value="F:DNA-binding transcription factor activity"/>
    <property type="evidence" value="ECO:0007669"/>
    <property type="project" value="InterPro"/>
</dbReference>